<evidence type="ECO:0000256" key="1">
    <source>
        <dbReference type="SAM" id="MobiDB-lite"/>
    </source>
</evidence>
<proteinExistence type="predicted"/>
<organism evidence="2 3">
    <name type="scientific">Halomonas binhaiensis</name>
    <dbReference type="NCBI Taxonomy" id="2562282"/>
    <lineage>
        <taxon>Bacteria</taxon>
        <taxon>Pseudomonadati</taxon>
        <taxon>Pseudomonadota</taxon>
        <taxon>Gammaproteobacteria</taxon>
        <taxon>Oceanospirillales</taxon>
        <taxon>Halomonadaceae</taxon>
        <taxon>Halomonas</taxon>
    </lineage>
</organism>
<name>A0A7U3HWP5_9GAMM</name>
<keyword evidence="3" id="KW-1185">Reference proteome</keyword>
<evidence type="ECO:0000313" key="2">
    <source>
        <dbReference type="EMBL" id="QRG26809.1"/>
    </source>
</evidence>
<dbReference type="EMBL" id="CP038437">
    <property type="protein sequence ID" value="QRG26809.1"/>
    <property type="molecule type" value="Genomic_DNA"/>
</dbReference>
<sequence length="56" mass="6276">MLKSLLICFSFLVAQLVLLNHIDNRINASSQSAREIVSAPHAAQRERKDDEKLPTS</sequence>
<dbReference type="KEGG" id="hbh:E4T21_21500"/>
<accession>A0A7U3HWP5</accession>
<protein>
    <submittedName>
        <fullName evidence="2">Uncharacterized protein</fullName>
    </submittedName>
</protein>
<dbReference type="AlphaFoldDB" id="A0A7U3HWP5"/>
<gene>
    <name evidence="2" type="ORF">E4T21_21500</name>
</gene>
<feature type="compositionally biased region" description="Basic and acidic residues" evidence="1">
    <location>
        <begin position="43"/>
        <end position="56"/>
    </location>
</feature>
<feature type="region of interest" description="Disordered" evidence="1">
    <location>
        <begin position="37"/>
        <end position="56"/>
    </location>
</feature>
<reference evidence="2" key="1">
    <citation type="submission" date="2021-02" db="EMBL/GenBank/DDBJ databases">
        <title>Strain Y2R2, a novel species of the genus Halomonas.</title>
        <authorList>
            <person name="Huang H."/>
        </authorList>
    </citation>
    <scope>NUCLEOTIDE SEQUENCE</scope>
    <source>
        <strain evidence="2">Y2R2</strain>
    </source>
</reference>
<dbReference type="RefSeq" id="WP_187775137.1">
    <property type="nucleotide sequence ID" value="NZ_CP038437.2"/>
</dbReference>
<dbReference type="Proteomes" id="UP000324285">
    <property type="component" value="Chromosome"/>
</dbReference>
<evidence type="ECO:0000313" key="3">
    <source>
        <dbReference type="Proteomes" id="UP000324285"/>
    </source>
</evidence>